<reference evidence="1" key="1">
    <citation type="journal article" date="2019" name="Environ. Microbiol.">
        <title>Fungal ecological strategies reflected in gene transcription - a case study of two litter decomposers.</title>
        <authorList>
            <person name="Barbi F."/>
            <person name="Kohler A."/>
            <person name="Barry K."/>
            <person name="Baskaran P."/>
            <person name="Daum C."/>
            <person name="Fauchery L."/>
            <person name="Ihrmark K."/>
            <person name="Kuo A."/>
            <person name="LaButti K."/>
            <person name="Lipzen A."/>
            <person name="Morin E."/>
            <person name="Grigoriev I.V."/>
            <person name="Henrissat B."/>
            <person name="Lindahl B."/>
            <person name="Martin F."/>
        </authorList>
    </citation>
    <scope>NUCLEOTIDE SEQUENCE</scope>
    <source>
        <strain evidence="1">JB14</strain>
    </source>
</reference>
<dbReference type="InterPro" id="IPR041078">
    <property type="entry name" value="Plavaka"/>
</dbReference>
<keyword evidence="2" id="KW-1185">Reference proteome</keyword>
<protein>
    <submittedName>
        <fullName evidence="1">Uncharacterized protein</fullName>
    </submittedName>
</protein>
<dbReference type="Pfam" id="PF18759">
    <property type="entry name" value="Plavaka"/>
    <property type="match status" value="1"/>
</dbReference>
<organism evidence="1 2">
    <name type="scientific">Gymnopus androsaceus JB14</name>
    <dbReference type="NCBI Taxonomy" id="1447944"/>
    <lineage>
        <taxon>Eukaryota</taxon>
        <taxon>Fungi</taxon>
        <taxon>Dikarya</taxon>
        <taxon>Basidiomycota</taxon>
        <taxon>Agaricomycotina</taxon>
        <taxon>Agaricomycetes</taxon>
        <taxon>Agaricomycetidae</taxon>
        <taxon>Agaricales</taxon>
        <taxon>Marasmiineae</taxon>
        <taxon>Omphalotaceae</taxon>
        <taxon>Gymnopus</taxon>
    </lineage>
</organism>
<proteinExistence type="predicted"/>
<accession>A0A6A4HU38</accession>
<dbReference type="EMBL" id="ML769447">
    <property type="protein sequence ID" value="KAE9401321.1"/>
    <property type="molecule type" value="Genomic_DNA"/>
</dbReference>
<name>A0A6A4HU38_9AGAR</name>
<gene>
    <name evidence="1" type="ORF">BT96DRAFT_880497</name>
</gene>
<dbReference type="OrthoDB" id="3239511at2759"/>
<evidence type="ECO:0000313" key="2">
    <source>
        <dbReference type="Proteomes" id="UP000799118"/>
    </source>
</evidence>
<evidence type="ECO:0000313" key="1">
    <source>
        <dbReference type="EMBL" id="KAE9401321.1"/>
    </source>
</evidence>
<dbReference type="Proteomes" id="UP000799118">
    <property type="component" value="Unassembled WGS sequence"/>
</dbReference>
<dbReference type="AlphaFoldDB" id="A0A6A4HU38"/>
<sequence length="884" mass="101270">MASTADGTLGAAASGSEYLNQYHDFGSDLDHEDFGHETDRSTLFREIQADDIKIEYHPHSNRQPSIIPFEDYGKSEEIGPICPPKHSRPWHPWRSRVDFDAAALALDCHMNERQTNKLVELLRCVAFGLDNFTLKNYDEIQTTWDQAAERSTKFQKEDIPVSYRDKMESVELHYRPVWEWLQELLSDQDIVSQMQWDACRQYRLDGQTKIWKRFVHEAWSANQWWAIQSSLPPGAVPLCLVFYADKNKLSSFGTAKGYPVIVRCANLPMNIRNGAGIGGGRVVGWLPVIAEDAAHSGKTDFVNFKNVVWHESTSKILESLVQYSKTGYTMQCGDDVQRTIFPYILIDSADYEEQCVIALIRGLRGLCPCPKCLIPGTKLSDFDAVYPERTPQETVSMLNQAKQLESTSKAEAEVILKKYSLRPHINSFFSLANANPFRALSYDNLHFGDSGLWGDHLFEQHKVHIHARSTATMVDNCFKSFPRWSTLHHFNDGVMKLSFNDGSKHHDISKLFLFAAHEAINPQDDTAGYTLLKVTRKYLNMNMYSNLDIQMTDTMEVGRAAVKAFFDSLSTYISDMDKLDIDKPKSWNFIKLHYLQHMYDDIENKGSLRGMSTKPNEKFHGPIRKIYLRRTNFKDTAKQIVRIEHQTVVATVIQNEIDEYNTYYQSDPDIPNDLETPMDNLHFAIGSKLKAISFADLLEKDPVLFARFHIRISDFMSDLLPTSGIPLPGGQRIVYSATSTIVPYQYLRINYESLETWHLATDHLRCNPSFHGKPRYDFLIFNTRSGPVFAQLHYLFLCIVEDQKYPIALVQAYRHISHPRSAVDKDLGLLRIRKERQTELISVQSVIRGAVAPSTIYVQAGTPSVHCYVDKGFIVNYPIIDKYW</sequence>